<name>A4TZL3_9PROT</name>
<dbReference type="RefSeq" id="WP_024079383.1">
    <property type="nucleotide sequence ID" value="NZ_CP027527.1"/>
</dbReference>
<reference evidence="1" key="1">
    <citation type="journal article" date="2007" name="J. Bacteriol.">
        <title>Comparative genome analysis of four magnetotactic bacteria reveals a complex set of group-specific genes implicated in magnetosome biomineralization and function.</title>
        <authorList>
            <person name="Richter M."/>
            <person name="Kube M."/>
            <person name="Bazylinski D.A."/>
            <person name="Lombardot T."/>
            <person name="Gloeckner F.O."/>
            <person name="Reinhardt R."/>
            <person name="Schueler D."/>
        </authorList>
    </citation>
    <scope>NUCLEOTIDE SEQUENCE</scope>
    <source>
        <strain evidence="1">MSR-1</strain>
    </source>
</reference>
<organism evidence="1">
    <name type="scientific">Magnetospirillum gryphiswaldense</name>
    <dbReference type="NCBI Taxonomy" id="55518"/>
    <lineage>
        <taxon>Bacteria</taxon>
        <taxon>Pseudomonadati</taxon>
        <taxon>Pseudomonadota</taxon>
        <taxon>Alphaproteobacteria</taxon>
        <taxon>Rhodospirillales</taxon>
        <taxon>Rhodospirillaceae</taxon>
        <taxon>Magnetospirillum</taxon>
    </lineage>
</organism>
<dbReference type="EMBL" id="CU459003">
    <property type="protein sequence ID" value="CAM76070.1"/>
    <property type="molecule type" value="Genomic_DNA"/>
</dbReference>
<gene>
    <name evidence="1" type="ORF">MGR_2225</name>
</gene>
<proteinExistence type="predicted"/>
<evidence type="ECO:0000313" key="1">
    <source>
        <dbReference type="EMBL" id="CAM76070.1"/>
    </source>
</evidence>
<protein>
    <submittedName>
        <fullName evidence="1">Uncharacterized protein</fullName>
    </submittedName>
</protein>
<sequence>MIAAIRPLLRLLTVALLALPLASCYIPDKFKGELRLSRYGDYALTYQGDLIYAPIMHDYAGGRITPENEQEKNDNIYKDLVRDPAIKDIQRVGKGRFRVKFERQGRLGKVQLSSFLRRDARLLSLKSNEDGSIIIDANGVKSGDAQRMAELGIGMEGEFRITTDANVVRHNATEVRPYGQYKVYIWKIENALSATPTLVMLRDPDPNRPL</sequence>
<dbReference type="AlphaFoldDB" id="A4TZL3"/>
<accession>A4TZL3</accession>